<dbReference type="HAMAP" id="MF_01325_B">
    <property type="entry name" value="Ribosomal_uL3_B"/>
    <property type="match status" value="1"/>
</dbReference>
<dbReference type="AlphaFoldDB" id="A0A3M7LV80"/>
<dbReference type="InterPro" id="IPR024688">
    <property type="entry name" value="Mac_dom"/>
</dbReference>
<dbReference type="Pfam" id="PF00132">
    <property type="entry name" value="Hexapep"/>
    <property type="match status" value="1"/>
</dbReference>
<feature type="compositionally biased region" description="Polar residues" evidence="8">
    <location>
        <begin position="651"/>
        <end position="663"/>
    </location>
</feature>
<feature type="compositionally biased region" description="Polar residues" evidence="8">
    <location>
        <begin position="20"/>
        <end position="30"/>
    </location>
</feature>
<dbReference type="OrthoDB" id="274683at2759"/>
<dbReference type="SUPFAM" id="SSF50447">
    <property type="entry name" value="Translation proteins"/>
    <property type="match status" value="1"/>
</dbReference>
<dbReference type="GO" id="GO:0005762">
    <property type="term" value="C:mitochondrial large ribosomal subunit"/>
    <property type="evidence" value="ECO:0007669"/>
    <property type="project" value="TreeGrafter"/>
</dbReference>
<dbReference type="Gene3D" id="2.160.10.10">
    <property type="entry name" value="Hexapeptide repeat proteins"/>
    <property type="match status" value="1"/>
</dbReference>
<feature type="domain" description="Zn(2)-C6 fungal-type" evidence="9">
    <location>
        <begin position="214"/>
        <end position="242"/>
    </location>
</feature>
<dbReference type="SMART" id="SM00066">
    <property type="entry name" value="GAL4"/>
    <property type="match status" value="1"/>
</dbReference>
<dbReference type="NCBIfam" id="TIGR03625">
    <property type="entry name" value="L3_bact"/>
    <property type="match status" value="1"/>
</dbReference>
<dbReference type="Pfam" id="PF12464">
    <property type="entry name" value="Mac"/>
    <property type="match status" value="1"/>
</dbReference>
<dbReference type="PROSITE" id="PS50048">
    <property type="entry name" value="ZN2_CY6_FUNGAL_2"/>
    <property type="match status" value="1"/>
</dbReference>
<sequence length="994" mass="107728">MTTVLHMPAFNQAAHGPAFTSVNRPTSVSPTEDHKPAIVTAKSNTWSPLSRPMDATYHSPPTASPPAPTTGDGSPDSANNKRRRSVSEDDHHAQHSPDRQLPPPYSSAGRAALTTTTTMDGPQQRSLPPLGRPDAERRWQTEPRELPHTGHQHFEHREPRPTNPIRNGMPPDAHGPIDSAVETEHEDSTEVTRAGVHVELKKRKRQFANRTKTGCGTCRRRKKKCDEAKPECNNCTRGGFMCEGYATKIPWSKNGPNNKPPALQAKERLSTYATCPGCNIAHIPHCAAPRGTENTYPAPESHAASERERKYVGNGWSDLPAPPPPARSYHASEAPPAPAQYTRLSPNHHEMPHQQTAQAQHHHRVYHHTPQSMGHAVTSATAPASIAASAPAPAPAMTTKLIVQQPHVAQQHSRPPPPPPPPATTPSGRSPIRYASQPSAVYKSEKEKMLAGEPFLPFDRALIDERHNCTTAQHQFNATANGLNQFAKQTRDNFFRSIVKANWVRKESTNIISHLGHNVNVVAPFSCDYGYHLNIGDDVVIGSDCHLHDSARICIGRNTKIGVRVTIQTLKTPTDNKSLKGSKGTEIAQEVHIGENVYIGDNCVIEAGVRIGENTIVRPGSVVSRRSQTEMNDVSRATYGPCARAGRHAESQNVRGEQSQPRRSTMPPKAPLNWGLLPPSFLVPSSSRYLLQQHASSQICRPAIAYTSIRTIKSTFTPKPDRFAHHPSKPALESTSTAALERRAHSTPLRTGLLAIKKGMTSMYDPETGKRAACTVLQIDRNEVVAHKRREKNGYWAVQIGAGQKEARNVTRPMLGHFAAAGVSPKRWVAEFEVRDEAGLQVGIGEMVGANWFTKGQFVDVKATNKGKGFAGGMKRHGFSGQPASHGQSLMHRGMGSAGGSQGSGSRVLPGKRMPGNMGNQSCTVKNLKVLEVDEPNGIVVLSGCVPGPNDQVTRISDALGKPWPKGPMTTAELAAAQTLATAATTPAEATVTA</sequence>
<dbReference type="InterPro" id="IPR036864">
    <property type="entry name" value="Zn2-C6_fun-type_DNA-bd_sf"/>
</dbReference>
<feature type="region of interest" description="Disordered" evidence="8">
    <location>
        <begin position="405"/>
        <end position="434"/>
    </location>
</feature>
<dbReference type="GO" id="GO:0016407">
    <property type="term" value="F:acetyltransferase activity"/>
    <property type="evidence" value="ECO:0007669"/>
    <property type="project" value="InterPro"/>
</dbReference>
<evidence type="ECO:0000256" key="5">
    <source>
        <dbReference type="ARBA" id="ARBA00023242"/>
    </source>
</evidence>
<evidence type="ECO:0000256" key="1">
    <source>
        <dbReference type="ARBA" id="ARBA00006540"/>
    </source>
</evidence>
<evidence type="ECO:0000256" key="6">
    <source>
        <dbReference type="ARBA" id="ARBA00023274"/>
    </source>
</evidence>
<evidence type="ECO:0000259" key="9">
    <source>
        <dbReference type="PROSITE" id="PS50048"/>
    </source>
</evidence>
<dbReference type="GO" id="GO:0006412">
    <property type="term" value="P:translation"/>
    <property type="evidence" value="ECO:0007669"/>
    <property type="project" value="InterPro"/>
</dbReference>
<gene>
    <name evidence="10" type="ORF">GMOD_00005169</name>
</gene>
<feature type="compositionally biased region" description="Pro residues" evidence="8">
    <location>
        <begin position="414"/>
        <end position="424"/>
    </location>
</feature>
<dbReference type="InterPro" id="IPR009000">
    <property type="entry name" value="Transl_B-barrel_sf"/>
</dbReference>
<feature type="region of interest" description="Disordered" evidence="8">
    <location>
        <begin position="315"/>
        <end position="380"/>
    </location>
</feature>
<dbReference type="GO" id="GO:0008270">
    <property type="term" value="F:zinc ion binding"/>
    <property type="evidence" value="ECO:0007669"/>
    <property type="project" value="InterPro"/>
</dbReference>
<dbReference type="GO" id="GO:0000981">
    <property type="term" value="F:DNA-binding transcription factor activity, RNA polymerase II-specific"/>
    <property type="evidence" value="ECO:0007669"/>
    <property type="project" value="InterPro"/>
</dbReference>
<dbReference type="CDD" id="cd00067">
    <property type="entry name" value="GAL4"/>
    <property type="match status" value="1"/>
</dbReference>
<dbReference type="InterPro" id="IPR001138">
    <property type="entry name" value="Zn2Cys6_DnaBD"/>
</dbReference>
<evidence type="ECO:0000256" key="2">
    <source>
        <dbReference type="ARBA" id="ARBA00007274"/>
    </source>
</evidence>
<dbReference type="FunFam" id="3.30.160.810:FF:000001">
    <property type="entry name" value="50S ribosomal protein L3"/>
    <property type="match status" value="1"/>
</dbReference>
<feature type="region of interest" description="Disordered" evidence="8">
    <location>
        <begin position="16"/>
        <end position="191"/>
    </location>
</feature>
<dbReference type="EMBL" id="KE747806">
    <property type="protein sequence ID" value="RMZ66100.1"/>
    <property type="molecule type" value="Genomic_DNA"/>
</dbReference>
<accession>A0A3M7LV80</accession>
<keyword evidence="11" id="KW-1185">Reference proteome</keyword>
<name>A0A3M7LV80_9PLEO</name>
<dbReference type="PROSITE" id="PS00463">
    <property type="entry name" value="ZN2_CY6_FUNGAL_1"/>
    <property type="match status" value="1"/>
</dbReference>
<dbReference type="PANTHER" id="PTHR11229:SF8">
    <property type="entry name" value="LARGE RIBOSOMAL SUBUNIT PROTEIN UL3M"/>
    <property type="match status" value="1"/>
</dbReference>
<dbReference type="Proteomes" id="UP000265663">
    <property type="component" value="Unassembled WGS sequence"/>
</dbReference>
<dbReference type="PANTHER" id="PTHR11229">
    <property type="entry name" value="50S RIBOSOMAL PROTEIN L3"/>
    <property type="match status" value="1"/>
</dbReference>
<dbReference type="InterPro" id="IPR001451">
    <property type="entry name" value="Hexapep"/>
</dbReference>
<dbReference type="Pfam" id="PF00172">
    <property type="entry name" value="Zn_clus"/>
    <property type="match status" value="1"/>
</dbReference>
<proteinExistence type="inferred from homology"/>
<evidence type="ECO:0000256" key="7">
    <source>
        <dbReference type="ARBA" id="ARBA00035209"/>
    </source>
</evidence>
<dbReference type="Gene3D" id="2.40.30.10">
    <property type="entry name" value="Translation factors"/>
    <property type="match status" value="1"/>
</dbReference>
<reference evidence="10 11" key="1">
    <citation type="journal article" date="2014" name="PLoS ONE">
        <title>De novo Genome Assembly of the Fungal Plant Pathogen Pyrenophora semeniperda.</title>
        <authorList>
            <person name="Soliai M.M."/>
            <person name="Meyer S.E."/>
            <person name="Udall J.A."/>
            <person name="Elzinga D.E."/>
            <person name="Hermansen R.A."/>
            <person name="Bodily P.M."/>
            <person name="Hart A.A."/>
            <person name="Coleman C.E."/>
        </authorList>
    </citation>
    <scope>NUCLEOTIDE SEQUENCE [LARGE SCALE GENOMIC DNA]</scope>
    <source>
        <strain evidence="10 11">CCB06</strain>
        <tissue evidence="10">Mycelium</tissue>
    </source>
</reference>
<evidence type="ECO:0000313" key="10">
    <source>
        <dbReference type="EMBL" id="RMZ66100.1"/>
    </source>
</evidence>
<keyword evidence="6" id="KW-0687">Ribonucleoprotein</keyword>
<feature type="region of interest" description="Disordered" evidence="8">
    <location>
        <begin position="638"/>
        <end position="670"/>
    </location>
</feature>
<evidence type="ECO:0000256" key="8">
    <source>
        <dbReference type="SAM" id="MobiDB-lite"/>
    </source>
</evidence>
<dbReference type="InterPro" id="IPR019927">
    <property type="entry name" value="Ribosomal_uL3_bac/org-type"/>
</dbReference>
<keyword evidence="4" id="KW-0689">Ribosomal protein</keyword>
<dbReference type="SUPFAM" id="SSF57701">
    <property type="entry name" value="Zn2/Cys6 DNA-binding domain"/>
    <property type="match status" value="1"/>
</dbReference>
<keyword evidence="3" id="KW-0808">Transferase</keyword>
<dbReference type="Pfam" id="PF00297">
    <property type="entry name" value="Ribosomal_L3"/>
    <property type="match status" value="1"/>
</dbReference>
<dbReference type="Gene3D" id="3.30.160.810">
    <property type="match status" value="1"/>
</dbReference>
<comment type="similarity">
    <text evidence="2">Belongs to the transferase hexapeptide repeat family.</text>
</comment>
<dbReference type="SUPFAM" id="SSF51161">
    <property type="entry name" value="Trimeric LpxA-like enzymes"/>
    <property type="match status" value="1"/>
</dbReference>
<protein>
    <recommendedName>
        <fullName evidence="7">Large ribosomal subunit protein uL3m</fullName>
    </recommendedName>
</protein>
<feature type="compositionally biased region" description="Polar residues" evidence="8">
    <location>
        <begin position="113"/>
        <end position="126"/>
    </location>
</feature>
<feature type="compositionally biased region" description="Basic and acidic residues" evidence="8">
    <location>
        <begin position="85"/>
        <end position="98"/>
    </location>
</feature>
<dbReference type="InterPro" id="IPR000597">
    <property type="entry name" value="Ribosomal_uL3"/>
</dbReference>
<keyword evidence="5" id="KW-0539">Nucleus</keyword>
<dbReference type="GO" id="GO:0003735">
    <property type="term" value="F:structural constituent of ribosome"/>
    <property type="evidence" value="ECO:0007669"/>
    <property type="project" value="InterPro"/>
</dbReference>
<evidence type="ECO:0000256" key="3">
    <source>
        <dbReference type="ARBA" id="ARBA00022679"/>
    </source>
</evidence>
<dbReference type="SMART" id="SM01266">
    <property type="entry name" value="Mac"/>
    <property type="match status" value="1"/>
</dbReference>
<evidence type="ECO:0000256" key="4">
    <source>
        <dbReference type="ARBA" id="ARBA00022980"/>
    </source>
</evidence>
<feature type="compositionally biased region" description="Basic and acidic residues" evidence="8">
    <location>
        <begin position="133"/>
        <end position="160"/>
    </location>
</feature>
<comment type="similarity">
    <text evidence="1">Belongs to the universal ribosomal protein uL3 family.</text>
</comment>
<dbReference type="FunFam" id="2.40.30.10:FF:000004">
    <property type="entry name" value="50S ribosomal protein L3"/>
    <property type="match status" value="1"/>
</dbReference>
<dbReference type="Gene3D" id="4.10.240.10">
    <property type="entry name" value="Zn(2)-C6 fungal-type DNA-binding domain"/>
    <property type="match status" value="1"/>
</dbReference>
<dbReference type="InterPro" id="IPR011004">
    <property type="entry name" value="Trimer_LpxA-like_sf"/>
</dbReference>
<evidence type="ECO:0000313" key="11">
    <source>
        <dbReference type="Proteomes" id="UP000265663"/>
    </source>
</evidence>
<organism evidence="10 11">
    <name type="scientific">Pyrenophora seminiperda CCB06</name>
    <dbReference type="NCBI Taxonomy" id="1302712"/>
    <lineage>
        <taxon>Eukaryota</taxon>
        <taxon>Fungi</taxon>
        <taxon>Dikarya</taxon>
        <taxon>Ascomycota</taxon>
        <taxon>Pezizomycotina</taxon>
        <taxon>Dothideomycetes</taxon>
        <taxon>Pleosporomycetidae</taxon>
        <taxon>Pleosporales</taxon>
        <taxon>Pleosporineae</taxon>
        <taxon>Pleosporaceae</taxon>
        <taxon>Pyrenophora</taxon>
    </lineage>
</organism>